<feature type="transmembrane region" description="Helical" evidence="6">
    <location>
        <begin position="209"/>
        <end position="228"/>
    </location>
</feature>
<dbReference type="Pfam" id="PF13520">
    <property type="entry name" value="AA_permease_2"/>
    <property type="match status" value="1"/>
</dbReference>
<dbReference type="InterPro" id="IPR050367">
    <property type="entry name" value="APC_superfamily"/>
</dbReference>
<evidence type="ECO:0000256" key="3">
    <source>
        <dbReference type="ARBA" id="ARBA00022692"/>
    </source>
</evidence>
<comment type="caution">
    <text evidence="7">The sequence shown here is derived from an EMBL/GenBank/DDBJ whole genome shotgun (WGS) entry which is preliminary data.</text>
</comment>
<evidence type="ECO:0000256" key="5">
    <source>
        <dbReference type="ARBA" id="ARBA00023136"/>
    </source>
</evidence>
<feature type="transmembrane region" description="Helical" evidence="6">
    <location>
        <begin position="373"/>
        <end position="389"/>
    </location>
</feature>
<comment type="subcellular location">
    <subcellularLocation>
        <location evidence="1">Cell membrane</location>
        <topology evidence="1">Multi-pass membrane protein</topology>
    </subcellularLocation>
</comment>
<evidence type="ECO:0000256" key="1">
    <source>
        <dbReference type="ARBA" id="ARBA00004651"/>
    </source>
</evidence>
<keyword evidence="4 6" id="KW-1133">Transmembrane helix</keyword>
<proteinExistence type="predicted"/>
<dbReference type="GO" id="GO:0005886">
    <property type="term" value="C:plasma membrane"/>
    <property type="evidence" value="ECO:0007669"/>
    <property type="project" value="UniProtKB-SubCell"/>
</dbReference>
<feature type="transmembrane region" description="Helical" evidence="6">
    <location>
        <begin position="168"/>
        <end position="189"/>
    </location>
</feature>
<keyword evidence="2" id="KW-1003">Cell membrane</keyword>
<keyword evidence="5 6" id="KW-0472">Membrane</keyword>
<organism evidence="7 8">
    <name type="scientific">Micrococcus luteus</name>
    <name type="common">Micrococcus lysodeikticus</name>
    <dbReference type="NCBI Taxonomy" id="1270"/>
    <lineage>
        <taxon>Bacteria</taxon>
        <taxon>Bacillati</taxon>
        <taxon>Actinomycetota</taxon>
        <taxon>Actinomycetes</taxon>
        <taxon>Micrococcales</taxon>
        <taxon>Micrococcaceae</taxon>
        <taxon>Micrococcus</taxon>
    </lineage>
</organism>
<reference evidence="7 8" key="1">
    <citation type="submission" date="2016-11" db="EMBL/GenBank/DDBJ databases">
        <authorList>
            <person name="Varghese N."/>
            <person name="Submissions S."/>
        </authorList>
    </citation>
    <scope>NUCLEOTIDE SEQUENCE [LARGE SCALE GENOMIC DNA]</scope>
    <source>
        <strain evidence="7 8">VTM4R57</strain>
    </source>
</reference>
<dbReference type="EMBL" id="FRCE01000001">
    <property type="protein sequence ID" value="SHL28229.1"/>
    <property type="molecule type" value="Genomic_DNA"/>
</dbReference>
<dbReference type="Proteomes" id="UP000184253">
    <property type="component" value="Unassembled WGS sequence"/>
</dbReference>
<keyword evidence="3 6" id="KW-0812">Transmembrane</keyword>
<evidence type="ECO:0000313" key="7">
    <source>
        <dbReference type="EMBL" id="SHL28229.1"/>
    </source>
</evidence>
<feature type="transmembrane region" description="Helical" evidence="6">
    <location>
        <begin position="240"/>
        <end position="261"/>
    </location>
</feature>
<feature type="transmembrane region" description="Helical" evidence="6">
    <location>
        <begin position="24"/>
        <end position="45"/>
    </location>
</feature>
<dbReference type="Gene3D" id="1.20.1740.10">
    <property type="entry name" value="Amino acid/polyamine transporter I"/>
    <property type="match status" value="1"/>
</dbReference>
<dbReference type="PANTHER" id="PTHR42770:SF7">
    <property type="entry name" value="MEMBRANE PROTEIN"/>
    <property type="match status" value="1"/>
</dbReference>
<evidence type="ECO:0000256" key="2">
    <source>
        <dbReference type="ARBA" id="ARBA00022475"/>
    </source>
</evidence>
<dbReference type="RefSeq" id="WP_073115388.1">
    <property type="nucleotide sequence ID" value="NZ_CBCSDA010000081.1"/>
</dbReference>
<dbReference type="PANTHER" id="PTHR42770">
    <property type="entry name" value="AMINO ACID TRANSPORTER-RELATED"/>
    <property type="match status" value="1"/>
</dbReference>
<protein>
    <submittedName>
        <fullName evidence="7">Amino acid/polyamine/organocation transporter, APC superfamily</fullName>
    </submittedName>
</protein>
<dbReference type="PIRSF" id="PIRSF006060">
    <property type="entry name" value="AA_transporter"/>
    <property type="match status" value="1"/>
</dbReference>
<dbReference type="InterPro" id="IPR002293">
    <property type="entry name" value="AA/rel_permease1"/>
</dbReference>
<name>A0ABD7M4M0_MICLU</name>
<feature type="transmembrane region" description="Helical" evidence="6">
    <location>
        <begin position="434"/>
        <end position="454"/>
    </location>
</feature>
<evidence type="ECO:0000313" key="8">
    <source>
        <dbReference type="Proteomes" id="UP000184253"/>
    </source>
</evidence>
<feature type="transmembrane region" description="Helical" evidence="6">
    <location>
        <begin position="345"/>
        <end position="367"/>
    </location>
</feature>
<feature type="transmembrane region" description="Helical" evidence="6">
    <location>
        <begin position="96"/>
        <end position="119"/>
    </location>
</feature>
<feature type="transmembrane region" description="Helical" evidence="6">
    <location>
        <begin position="51"/>
        <end position="75"/>
    </location>
</feature>
<sequence>MSHVTSSPPATGPGLKKTLSSLDAYAMGFGAMIGFGWVVLVGGWLKDAGTMGSIIAIVSGGLIMTVVALVYAELVAAIPKAGGEHHYLLRGMGARWSFLGSWGITGGYISIVAFEAVALPRTAAYIWPEIESIPLWNAFGSDVYLVWALVGAGAAVVITWINYIGVKLAGIVQTIVVATLLVIGALLVFGAGTGGSVANFEPLFTDARGLFTVMVVVPFLFVGFDVIPQSAEELNMPPRRMGVMIIVSVAAATLWYIMVILTNASSMPREQLVNSDLVTADAMAALFHSPAMANVLLVGGMAGILTSWIALLMGAARLLYAMGVSGMLPRWFGHIHPKYRTPSNAVLFIGVLSIAAPFFGAGALGWFVDSGSPSIVFTYMMVCVVFLLLRRREPEMDRPFRAGGATAGRVLGVTGVILTAGLLSLYIPGMPASIAPMAYAFFGLWWLLGFVFLFRIPRGITPGEDAEERLLERLARR</sequence>
<feature type="transmembrane region" description="Helical" evidence="6">
    <location>
        <begin position="295"/>
        <end position="320"/>
    </location>
</feature>
<feature type="transmembrane region" description="Helical" evidence="6">
    <location>
        <begin position="410"/>
        <end position="428"/>
    </location>
</feature>
<feature type="transmembrane region" description="Helical" evidence="6">
    <location>
        <begin position="144"/>
        <end position="161"/>
    </location>
</feature>
<accession>A0ABD7M4M0</accession>
<dbReference type="AlphaFoldDB" id="A0ABD7M4M0"/>
<gene>
    <name evidence="7" type="ORF">SAMN04487849_10161</name>
</gene>
<evidence type="ECO:0000256" key="4">
    <source>
        <dbReference type="ARBA" id="ARBA00022989"/>
    </source>
</evidence>
<evidence type="ECO:0000256" key="6">
    <source>
        <dbReference type="SAM" id="Phobius"/>
    </source>
</evidence>